<evidence type="ECO:0000313" key="4">
    <source>
        <dbReference type="Proteomes" id="UP001596183"/>
    </source>
</evidence>
<dbReference type="RefSeq" id="WP_381208130.1">
    <property type="nucleotide sequence ID" value="NZ_JBHSPC010000021.1"/>
</dbReference>
<feature type="compositionally biased region" description="Low complexity" evidence="1">
    <location>
        <begin position="33"/>
        <end position="52"/>
    </location>
</feature>
<comment type="caution">
    <text evidence="3">The sequence shown here is derived from an EMBL/GenBank/DDBJ whole genome shotgun (WGS) entry which is preliminary data.</text>
</comment>
<dbReference type="InterPro" id="IPR043519">
    <property type="entry name" value="NT_sf"/>
</dbReference>
<gene>
    <name evidence="3" type="ORF">ACFP2V_08955</name>
</gene>
<organism evidence="3 4">
    <name type="scientific">Streptomyces incanus</name>
    <dbReference type="NCBI Taxonomy" id="887453"/>
    <lineage>
        <taxon>Bacteria</taxon>
        <taxon>Bacillati</taxon>
        <taxon>Actinomycetota</taxon>
        <taxon>Actinomycetes</taxon>
        <taxon>Kitasatosporales</taxon>
        <taxon>Streptomycetaceae</taxon>
        <taxon>Streptomyces</taxon>
    </lineage>
</organism>
<proteinExistence type="predicted"/>
<name>A0ABW0XJZ1_9ACTN</name>
<protein>
    <submittedName>
        <fullName evidence="3">Nucleotidyltransferase domain-containing protein</fullName>
    </submittedName>
</protein>
<keyword evidence="4" id="KW-1185">Reference proteome</keyword>
<evidence type="ECO:0000256" key="1">
    <source>
        <dbReference type="SAM" id="MobiDB-lite"/>
    </source>
</evidence>
<accession>A0ABW0XJZ1</accession>
<feature type="region of interest" description="Disordered" evidence="1">
    <location>
        <begin position="1"/>
        <end position="52"/>
    </location>
</feature>
<dbReference type="Pfam" id="PF01909">
    <property type="entry name" value="NTP_transf_2"/>
    <property type="match status" value="1"/>
</dbReference>
<dbReference type="SUPFAM" id="SSF81301">
    <property type="entry name" value="Nucleotidyltransferase"/>
    <property type="match status" value="1"/>
</dbReference>
<evidence type="ECO:0000313" key="3">
    <source>
        <dbReference type="EMBL" id="MFC5670235.1"/>
    </source>
</evidence>
<evidence type="ECO:0000259" key="2">
    <source>
        <dbReference type="Pfam" id="PF01909"/>
    </source>
</evidence>
<feature type="domain" description="Polymerase nucleotidyl transferase" evidence="2">
    <location>
        <begin position="76"/>
        <end position="105"/>
    </location>
</feature>
<sequence>MDGVTAQARPSVRDRNASNRATLTVWRVPQALPTARTTGSPTASSPSTPQHLPAELCPCLRELLRRTHTVCGPYLVSVPAVGSVALGDYRHGRSDVDVTVVVDPSLPGGAPHEPTGALAHPALPCPAAGLELAV</sequence>
<dbReference type="Proteomes" id="UP001596183">
    <property type="component" value="Unassembled WGS sequence"/>
</dbReference>
<reference evidence="4" key="1">
    <citation type="journal article" date="2019" name="Int. J. Syst. Evol. Microbiol.">
        <title>The Global Catalogue of Microorganisms (GCM) 10K type strain sequencing project: providing services to taxonomists for standard genome sequencing and annotation.</title>
        <authorList>
            <consortium name="The Broad Institute Genomics Platform"/>
            <consortium name="The Broad Institute Genome Sequencing Center for Infectious Disease"/>
            <person name="Wu L."/>
            <person name="Ma J."/>
        </authorList>
    </citation>
    <scope>NUCLEOTIDE SEQUENCE [LARGE SCALE GENOMIC DNA]</scope>
    <source>
        <strain evidence="4">JCM 13852</strain>
    </source>
</reference>
<dbReference type="InterPro" id="IPR002934">
    <property type="entry name" value="Polymerase_NTP_transf_dom"/>
</dbReference>
<dbReference type="EMBL" id="JBHSPC010000021">
    <property type="protein sequence ID" value="MFC5670235.1"/>
    <property type="molecule type" value="Genomic_DNA"/>
</dbReference>